<dbReference type="NCBIfam" id="TIGR00121">
    <property type="entry name" value="birA_ligase"/>
    <property type="match status" value="1"/>
</dbReference>
<evidence type="ECO:0000259" key="6">
    <source>
        <dbReference type="PROSITE" id="PS51733"/>
    </source>
</evidence>
<dbReference type="InterPro" id="IPR004143">
    <property type="entry name" value="BPL_LPL_catalytic"/>
</dbReference>
<dbReference type="GO" id="GO:0016740">
    <property type="term" value="F:transferase activity"/>
    <property type="evidence" value="ECO:0007669"/>
    <property type="project" value="UniProtKB-ARBA"/>
</dbReference>
<proteinExistence type="predicted"/>
<dbReference type="SUPFAM" id="SSF55681">
    <property type="entry name" value="Class II aaRS and biotin synthetases"/>
    <property type="match status" value="1"/>
</dbReference>
<organism evidence="7 8">
    <name type="scientific">Ferroacidibacillus organovorans</name>
    <dbReference type="NCBI Taxonomy" id="1765683"/>
    <lineage>
        <taxon>Bacteria</taxon>
        <taxon>Bacillati</taxon>
        <taxon>Bacillota</taxon>
        <taxon>Bacilli</taxon>
        <taxon>Bacillales</taxon>
        <taxon>Alicyclobacillaceae</taxon>
        <taxon>Ferroacidibacillus</taxon>
    </lineage>
</organism>
<name>A0A1V4EUA3_9BACL</name>
<dbReference type="Proteomes" id="UP000190229">
    <property type="component" value="Unassembled WGS sequence"/>
</dbReference>
<evidence type="ECO:0000256" key="1">
    <source>
        <dbReference type="ARBA" id="ARBA00022598"/>
    </source>
</evidence>
<dbReference type="InterPro" id="IPR008988">
    <property type="entry name" value="Transcriptional_repressor_C"/>
</dbReference>
<protein>
    <recommendedName>
        <fullName evidence="5">biotin--[biotin carboxyl-carrier protein] ligase</fullName>
        <ecNumber evidence="5">6.3.4.15</ecNumber>
    </recommendedName>
</protein>
<evidence type="ECO:0000313" key="7">
    <source>
        <dbReference type="EMBL" id="OPG16527.1"/>
    </source>
</evidence>
<sequence>MEMLDANVIERDLKRMREGARVLREGAVLVFPSVTSTNDVARETMLHDHLTWVAVLAEEQTAGRGRRGRSWVSQPGNGLFFTYAHAIQGPLIPDAWPLLVALCVRDALAEQTAMDLTVKWPNDLLAGGKKVCGILTEARQLEDRAVMITGIGVNVRLDLLSTPDDVKNRATSFESLGVTVDRNRLASALIHALAMLKRDVAEGLRFGDRIDAYRASCETLGKHVRAVHGSEVLEGVAEAIDEHGTLFLRDHAGNRHTLFSGEIVETAPLEGMRFSL</sequence>
<keyword evidence="1 7" id="KW-0436">Ligase</keyword>
<dbReference type="RefSeq" id="WP_079290269.1">
    <property type="nucleotide sequence ID" value="NZ_MWPS01000016.1"/>
</dbReference>
<dbReference type="Gene3D" id="3.30.930.10">
    <property type="entry name" value="Bira Bifunctional Protein, Domain 2"/>
    <property type="match status" value="1"/>
</dbReference>
<dbReference type="PANTHER" id="PTHR12835:SF5">
    <property type="entry name" value="BIOTIN--PROTEIN LIGASE"/>
    <property type="match status" value="1"/>
</dbReference>
<reference evidence="7 8" key="1">
    <citation type="submission" date="2017-02" db="EMBL/GenBank/DDBJ databases">
        <title>Draft genome of Acidibacillus ferrooxidans Huett2.</title>
        <authorList>
            <person name="Schopf S."/>
        </authorList>
    </citation>
    <scope>NUCLEOTIDE SEQUENCE [LARGE SCALE GENOMIC DNA]</scope>
    <source>
        <strain evidence="7 8">Huett2</strain>
    </source>
</reference>
<keyword evidence="2" id="KW-0547">Nucleotide-binding</keyword>
<dbReference type="EC" id="6.3.4.15" evidence="5"/>
<dbReference type="GO" id="GO:0005737">
    <property type="term" value="C:cytoplasm"/>
    <property type="evidence" value="ECO:0007669"/>
    <property type="project" value="TreeGrafter"/>
</dbReference>
<dbReference type="InterPro" id="IPR045864">
    <property type="entry name" value="aa-tRNA-synth_II/BPL/LPL"/>
</dbReference>
<comment type="caution">
    <text evidence="7">The sequence shown here is derived from an EMBL/GenBank/DDBJ whole genome shotgun (WGS) entry which is preliminary data.</text>
</comment>
<dbReference type="GO" id="GO:0005524">
    <property type="term" value="F:ATP binding"/>
    <property type="evidence" value="ECO:0007669"/>
    <property type="project" value="UniProtKB-KW"/>
</dbReference>
<dbReference type="PANTHER" id="PTHR12835">
    <property type="entry name" value="BIOTIN PROTEIN LIGASE"/>
    <property type="match status" value="1"/>
</dbReference>
<feature type="domain" description="BPL/LPL catalytic" evidence="6">
    <location>
        <begin position="23"/>
        <end position="201"/>
    </location>
</feature>
<dbReference type="EMBL" id="MWPS01000016">
    <property type="protein sequence ID" value="OPG16527.1"/>
    <property type="molecule type" value="Genomic_DNA"/>
</dbReference>
<dbReference type="PROSITE" id="PS51733">
    <property type="entry name" value="BPL_LPL_CATALYTIC"/>
    <property type="match status" value="1"/>
</dbReference>
<evidence type="ECO:0000256" key="3">
    <source>
        <dbReference type="ARBA" id="ARBA00022840"/>
    </source>
</evidence>
<keyword evidence="8" id="KW-1185">Reference proteome</keyword>
<dbReference type="SUPFAM" id="SSF50037">
    <property type="entry name" value="C-terminal domain of transcriptional repressors"/>
    <property type="match status" value="1"/>
</dbReference>
<dbReference type="Pfam" id="PF03099">
    <property type="entry name" value="BPL_LplA_LipB"/>
    <property type="match status" value="1"/>
</dbReference>
<accession>A0A1V4EUA3</accession>
<dbReference type="AlphaFoldDB" id="A0A1V4EUA3"/>
<dbReference type="CDD" id="cd16442">
    <property type="entry name" value="BPL"/>
    <property type="match status" value="1"/>
</dbReference>
<dbReference type="InterPro" id="IPR003142">
    <property type="entry name" value="BPL_C"/>
</dbReference>
<dbReference type="Gene3D" id="2.30.30.100">
    <property type="match status" value="1"/>
</dbReference>
<dbReference type="Pfam" id="PF02237">
    <property type="entry name" value="BPL_C"/>
    <property type="match status" value="1"/>
</dbReference>
<evidence type="ECO:0000256" key="2">
    <source>
        <dbReference type="ARBA" id="ARBA00022741"/>
    </source>
</evidence>
<evidence type="ECO:0000313" key="8">
    <source>
        <dbReference type="Proteomes" id="UP000190229"/>
    </source>
</evidence>
<evidence type="ECO:0000256" key="4">
    <source>
        <dbReference type="ARBA" id="ARBA00023267"/>
    </source>
</evidence>
<dbReference type="InterPro" id="IPR004408">
    <property type="entry name" value="Biotin_CoA_COase_ligase"/>
</dbReference>
<evidence type="ECO:0000256" key="5">
    <source>
        <dbReference type="ARBA" id="ARBA00024227"/>
    </source>
</evidence>
<keyword evidence="3" id="KW-0067">ATP-binding</keyword>
<dbReference type="GO" id="GO:0009249">
    <property type="term" value="P:protein lipoylation"/>
    <property type="evidence" value="ECO:0007669"/>
    <property type="project" value="UniProtKB-ARBA"/>
</dbReference>
<keyword evidence="4" id="KW-0092">Biotin</keyword>
<gene>
    <name evidence="7" type="ORF">B2M26_06550</name>
</gene>
<dbReference type="GO" id="GO:0004077">
    <property type="term" value="F:biotin--[biotin carboxyl-carrier protein] ligase activity"/>
    <property type="evidence" value="ECO:0007669"/>
    <property type="project" value="UniProtKB-EC"/>
</dbReference>